<evidence type="ECO:0000313" key="2">
    <source>
        <dbReference type="Proteomes" id="UP000266861"/>
    </source>
</evidence>
<name>A0A397IL35_9GLOM</name>
<dbReference type="Proteomes" id="UP000266861">
    <property type="component" value="Unassembled WGS sequence"/>
</dbReference>
<reference evidence="1 2" key="1">
    <citation type="submission" date="2018-08" db="EMBL/GenBank/DDBJ databases">
        <title>Genome and evolution of the arbuscular mycorrhizal fungus Diversispora epigaea (formerly Glomus versiforme) and its bacterial endosymbionts.</title>
        <authorList>
            <person name="Sun X."/>
            <person name="Fei Z."/>
            <person name="Harrison M."/>
        </authorList>
    </citation>
    <scope>NUCLEOTIDE SEQUENCE [LARGE SCALE GENOMIC DNA]</scope>
    <source>
        <strain evidence="1 2">IT104</strain>
    </source>
</reference>
<organism evidence="1 2">
    <name type="scientific">Diversispora epigaea</name>
    <dbReference type="NCBI Taxonomy" id="1348612"/>
    <lineage>
        <taxon>Eukaryota</taxon>
        <taxon>Fungi</taxon>
        <taxon>Fungi incertae sedis</taxon>
        <taxon>Mucoromycota</taxon>
        <taxon>Glomeromycotina</taxon>
        <taxon>Glomeromycetes</taxon>
        <taxon>Diversisporales</taxon>
        <taxon>Diversisporaceae</taxon>
        <taxon>Diversispora</taxon>
    </lineage>
</organism>
<comment type="caution">
    <text evidence="1">The sequence shown here is derived from an EMBL/GenBank/DDBJ whole genome shotgun (WGS) entry which is preliminary data.</text>
</comment>
<protein>
    <submittedName>
        <fullName evidence="1">Uncharacterized protein</fullName>
    </submittedName>
</protein>
<proteinExistence type="predicted"/>
<sequence>MDDLMIEENNKYSQSDNELTIDKESNINHNNLRHCHHHHRNKSIQKTLEMI</sequence>
<dbReference type="AlphaFoldDB" id="A0A397IL35"/>
<dbReference type="EMBL" id="PQFF01000182">
    <property type="protein sequence ID" value="RHZ76719.1"/>
    <property type="molecule type" value="Genomic_DNA"/>
</dbReference>
<keyword evidence="2" id="KW-1185">Reference proteome</keyword>
<evidence type="ECO:0000313" key="1">
    <source>
        <dbReference type="EMBL" id="RHZ76719.1"/>
    </source>
</evidence>
<gene>
    <name evidence="1" type="ORF">Glove_194g65</name>
</gene>
<accession>A0A397IL35</accession>